<organism evidence="2 3">
    <name type="scientific">Ascobolus immersus RN42</name>
    <dbReference type="NCBI Taxonomy" id="1160509"/>
    <lineage>
        <taxon>Eukaryota</taxon>
        <taxon>Fungi</taxon>
        <taxon>Dikarya</taxon>
        <taxon>Ascomycota</taxon>
        <taxon>Pezizomycotina</taxon>
        <taxon>Pezizomycetes</taxon>
        <taxon>Pezizales</taxon>
        <taxon>Ascobolaceae</taxon>
        <taxon>Ascobolus</taxon>
    </lineage>
</organism>
<feature type="region of interest" description="Disordered" evidence="1">
    <location>
        <begin position="637"/>
        <end position="667"/>
    </location>
</feature>
<accession>A0A3N4HBK7</accession>
<sequence length="667" mass="74372">MSPPEISEDEQRRIDEELWKSLTMLSQIFPGKELNIYNSTTPDLDQEERRVLHALHCFAALSVRSFEVVAASVGEQTAARLSLLICKTNDVDTAESGVLPTATYSVAKNTVQDPSRATDEITYQTVGNPNLPLDEHGERNINYIMANKWLMSWEEHISFLAYFRNYASQANTPQAKELFIRYCLLAQAPKNDARLCKTPLAKRNISFLHVIKGITGSDVGSFKIASLPYPGDLITDPITALNFLTMTDLENIHALLDFEPFRALRLTLLSAVAGSESPGTTVLTSTQQATLAAELWELFQHCLITTEETYSTILQANKKQRRTRKKPVKIVLPTATLVEEANAILFRISDFLTHALYQSKWLEWLLTEHVSKSLADAIRVLLDKSDNDTDASDLTEPYIQGDEDCEVNDTSTLGTSQTVLASKVLAYVKLAYCTQIQAEEVLKHGELFKNLEVHIVTCPHVEGRCTPWKDAIYEAYKLAGRENPKETAAARIAKIEHLCVNGTEEDQLRLKFANPELPWKFTGAVHCECQLASELVKKAKAATSGKVPEISEVVDRSISRYIGPSKRCCPMCSIILNAISGEADGPEIPILFQHSQPFPSALPPNLPRSIRQRAIRQLSMNLCRALNNFYIRSRTGSHGSQQSHAVAPETKARAKVSWNADNDKGKF</sequence>
<evidence type="ECO:0000313" key="3">
    <source>
        <dbReference type="Proteomes" id="UP000275078"/>
    </source>
</evidence>
<keyword evidence="3" id="KW-1185">Reference proteome</keyword>
<dbReference type="Pfam" id="PF14441">
    <property type="entry name" value="OTT_1508_deam"/>
    <property type="match status" value="1"/>
</dbReference>
<protein>
    <submittedName>
        <fullName evidence="2">Uncharacterized protein</fullName>
    </submittedName>
</protein>
<dbReference type="Proteomes" id="UP000275078">
    <property type="component" value="Unassembled WGS sequence"/>
</dbReference>
<dbReference type="EMBL" id="ML119897">
    <property type="protein sequence ID" value="RPA71819.1"/>
    <property type="molecule type" value="Genomic_DNA"/>
</dbReference>
<evidence type="ECO:0000313" key="2">
    <source>
        <dbReference type="EMBL" id="RPA71819.1"/>
    </source>
</evidence>
<dbReference type="OrthoDB" id="5371734at2759"/>
<proteinExistence type="predicted"/>
<gene>
    <name evidence="2" type="ORF">BJ508DRAFT_84991</name>
</gene>
<dbReference type="InterPro" id="IPR027796">
    <property type="entry name" value="OTT_1508_deam-like"/>
</dbReference>
<reference evidence="2 3" key="1">
    <citation type="journal article" date="2018" name="Nat. Ecol. Evol.">
        <title>Pezizomycetes genomes reveal the molecular basis of ectomycorrhizal truffle lifestyle.</title>
        <authorList>
            <person name="Murat C."/>
            <person name="Payen T."/>
            <person name="Noel B."/>
            <person name="Kuo A."/>
            <person name="Morin E."/>
            <person name="Chen J."/>
            <person name="Kohler A."/>
            <person name="Krizsan K."/>
            <person name="Balestrini R."/>
            <person name="Da Silva C."/>
            <person name="Montanini B."/>
            <person name="Hainaut M."/>
            <person name="Levati E."/>
            <person name="Barry K.W."/>
            <person name="Belfiori B."/>
            <person name="Cichocki N."/>
            <person name="Clum A."/>
            <person name="Dockter R.B."/>
            <person name="Fauchery L."/>
            <person name="Guy J."/>
            <person name="Iotti M."/>
            <person name="Le Tacon F."/>
            <person name="Lindquist E.A."/>
            <person name="Lipzen A."/>
            <person name="Malagnac F."/>
            <person name="Mello A."/>
            <person name="Molinier V."/>
            <person name="Miyauchi S."/>
            <person name="Poulain J."/>
            <person name="Riccioni C."/>
            <person name="Rubini A."/>
            <person name="Sitrit Y."/>
            <person name="Splivallo R."/>
            <person name="Traeger S."/>
            <person name="Wang M."/>
            <person name="Zifcakova L."/>
            <person name="Wipf D."/>
            <person name="Zambonelli A."/>
            <person name="Paolocci F."/>
            <person name="Nowrousian M."/>
            <person name="Ottonello S."/>
            <person name="Baldrian P."/>
            <person name="Spatafora J.W."/>
            <person name="Henrissat B."/>
            <person name="Nagy L.G."/>
            <person name="Aury J.M."/>
            <person name="Wincker P."/>
            <person name="Grigoriev I.V."/>
            <person name="Bonfante P."/>
            <person name="Martin F.M."/>
        </authorList>
    </citation>
    <scope>NUCLEOTIDE SEQUENCE [LARGE SCALE GENOMIC DNA]</scope>
    <source>
        <strain evidence="2 3">RN42</strain>
    </source>
</reference>
<dbReference type="AlphaFoldDB" id="A0A3N4HBK7"/>
<name>A0A3N4HBK7_ASCIM</name>
<evidence type="ECO:0000256" key="1">
    <source>
        <dbReference type="SAM" id="MobiDB-lite"/>
    </source>
</evidence>